<organism evidence="5 6">
    <name type="scientific">Chitinophaga varians</name>
    <dbReference type="NCBI Taxonomy" id="2202339"/>
    <lineage>
        <taxon>Bacteria</taxon>
        <taxon>Pseudomonadati</taxon>
        <taxon>Bacteroidota</taxon>
        <taxon>Chitinophagia</taxon>
        <taxon>Chitinophagales</taxon>
        <taxon>Chitinophagaceae</taxon>
        <taxon>Chitinophaga</taxon>
    </lineage>
</organism>
<feature type="transmembrane region" description="Helical" evidence="3">
    <location>
        <begin position="396"/>
        <end position="416"/>
    </location>
</feature>
<dbReference type="InterPro" id="IPR050640">
    <property type="entry name" value="Bact_2-comp_sensor_kinase"/>
</dbReference>
<comment type="caution">
    <text evidence="5">The sequence shown here is derived from an EMBL/GenBank/DDBJ whole genome shotgun (WGS) entry which is preliminary data.</text>
</comment>
<dbReference type="Gene3D" id="3.30.565.10">
    <property type="entry name" value="Histidine kinase-like ATPase, C-terminal domain"/>
    <property type="match status" value="1"/>
</dbReference>
<proteinExistence type="predicted"/>
<gene>
    <name evidence="5" type="ORF">HGH92_26030</name>
</gene>
<dbReference type="GO" id="GO:0016020">
    <property type="term" value="C:membrane"/>
    <property type="evidence" value="ECO:0007669"/>
    <property type="project" value="InterPro"/>
</dbReference>
<keyword evidence="3" id="KW-1133">Transmembrane helix</keyword>
<keyword evidence="5" id="KW-0418">Kinase</keyword>
<keyword evidence="6" id="KW-1185">Reference proteome</keyword>
<evidence type="ECO:0000256" key="3">
    <source>
        <dbReference type="SAM" id="Phobius"/>
    </source>
</evidence>
<keyword evidence="3" id="KW-0812">Transmembrane</keyword>
<evidence type="ECO:0000313" key="6">
    <source>
        <dbReference type="Proteomes" id="UP000570474"/>
    </source>
</evidence>
<dbReference type="InterPro" id="IPR010559">
    <property type="entry name" value="Sig_transdc_His_kin_internal"/>
</dbReference>
<accession>A0A847S7Y7</accession>
<sequence>MHIGRQAILLFICFCCTFCACRPKSADQQPSGPADVAAAPVVKELQHLIDSGANWDGPQAMDRLARLKGSALQAGPVASGYYYYLEGMHYWYADSNQAAISSFTRMLPVKPTDTSQLADLVILQQLGLLQIRLASKIDDSTFTRLFHLIALAEKYQYAGSWRVYDLAAEIYFRFGDYDKAETYAAMARDSYPAADDYFRLSLFMEERSRIYERRHQYRQALQYQDSALQYALQQPDTVRLATVYSALGVLYEKTGDKPRGHALMEKAFNIKEKINKVSFQEYINYGQLHQEKKDYPLALQYLHKALEKARQANNNGNMSVAFNGIYQVYYDKGDYKNAVRYLDSAAETALAEQEDRQLRKIVEIQALNELKVQQHKTQDLSRQYNNQAIIARQQQVILLIIIILLVLGLLITFLLIRQRKLVTQKMSIELEQRLLRSQMEPHFIFNTLSVLQSFIRRDEKEKSVKYLNKFARLLRLNLENSRHNLVRLQQETEALENYLSLQAVRFDNLFGYTIHDIPSEESSGICIPPMLLQPFVENAIQHGMRNIAHRGHIAITLQLQGDLLHCVIEDNGQGLQPAKNKEKNSLSSIITQERLKILSIQTGKLASLTITDKAGEGRTGVRVTLIIPTQRC</sequence>
<dbReference type="AlphaFoldDB" id="A0A847S7Y7"/>
<evidence type="ECO:0000256" key="1">
    <source>
        <dbReference type="PROSITE-ProRule" id="PRU00339"/>
    </source>
</evidence>
<dbReference type="SMART" id="SM00028">
    <property type="entry name" value="TPR"/>
    <property type="match status" value="5"/>
</dbReference>
<dbReference type="EMBL" id="JABAIA010000003">
    <property type="protein sequence ID" value="NLR67791.1"/>
    <property type="molecule type" value="Genomic_DNA"/>
</dbReference>
<feature type="repeat" description="TPR" evidence="1">
    <location>
        <begin position="279"/>
        <end position="312"/>
    </location>
</feature>
<protein>
    <submittedName>
        <fullName evidence="5">Histidine kinase</fullName>
    </submittedName>
</protein>
<keyword evidence="3" id="KW-0472">Membrane</keyword>
<dbReference type="Gene3D" id="1.25.40.10">
    <property type="entry name" value="Tetratricopeptide repeat domain"/>
    <property type="match status" value="2"/>
</dbReference>
<dbReference type="PANTHER" id="PTHR34220">
    <property type="entry name" value="SENSOR HISTIDINE KINASE YPDA"/>
    <property type="match status" value="1"/>
</dbReference>
<dbReference type="SUPFAM" id="SSF55874">
    <property type="entry name" value="ATPase domain of HSP90 chaperone/DNA topoisomerase II/histidine kinase"/>
    <property type="match status" value="1"/>
</dbReference>
<feature type="domain" description="Signal transduction histidine kinase internal region" evidence="4">
    <location>
        <begin position="431"/>
        <end position="508"/>
    </location>
</feature>
<dbReference type="InterPro" id="IPR011990">
    <property type="entry name" value="TPR-like_helical_dom_sf"/>
</dbReference>
<dbReference type="SUPFAM" id="SSF48452">
    <property type="entry name" value="TPR-like"/>
    <property type="match status" value="1"/>
</dbReference>
<dbReference type="InterPro" id="IPR019734">
    <property type="entry name" value="TPR_rpt"/>
</dbReference>
<dbReference type="RefSeq" id="WP_168873734.1">
    <property type="nucleotide sequence ID" value="NZ_JABAIA010000003.1"/>
</dbReference>
<reference evidence="5 6" key="1">
    <citation type="submission" date="2020-04" db="EMBL/GenBank/DDBJ databases">
        <authorList>
            <person name="Yin C."/>
        </authorList>
    </citation>
    <scope>NUCLEOTIDE SEQUENCE [LARGE SCALE GENOMIC DNA]</scope>
    <source>
        <strain evidence="5 6">Ae27</strain>
    </source>
</reference>
<dbReference type="PROSITE" id="PS51257">
    <property type="entry name" value="PROKAR_LIPOPROTEIN"/>
    <property type="match status" value="1"/>
</dbReference>
<dbReference type="GO" id="GO:0000155">
    <property type="term" value="F:phosphorelay sensor kinase activity"/>
    <property type="evidence" value="ECO:0007669"/>
    <property type="project" value="InterPro"/>
</dbReference>
<evidence type="ECO:0000256" key="2">
    <source>
        <dbReference type="SAM" id="Coils"/>
    </source>
</evidence>
<evidence type="ECO:0000259" key="4">
    <source>
        <dbReference type="Pfam" id="PF06580"/>
    </source>
</evidence>
<keyword evidence="1" id="KW-0802">TPR repeat</keyword>
<feature type="coiled-coil region" evidence="2">
    <location>
        <begin position="471"/>
        <end position="498"/>
    </location>
</feature>
<dbReference type="Proteomes" id="UP000570474">
    <property type="component" value="Unassembled WGS sequence"/>
</dbReference>
<dbReference type="InterPro" id="IPR036890">
    <property type="entry name" value="HATPase_C_sf"/>
</dbReference>
<keyword evidence="5" id="KW-0808">Transferase</keyword>
<dbReference type="PROSITE" id="PS50005">
    <property type="entry name" value="TPR"/>
    <property type="match status" value="1"/>
</dbReference>
<dbReference type="Pfam" id="PF06580">
    <property type="entry name" value="His_kinase"/>
    <property type="match status" value="1"/>
</dbReference>
<dbReference type="PANTHER" id="PTHR34220:SF7">
    <property type="entry name" value="SENSOR HISTIDINE KINASE YPDA"/>
    <property type="match status" value="1"/>
</dbReference>
<keyword evidence="2" id="KW-0175">Coiled coil</keyword>
<name>A0A847S7Y7_9BACT</name>
<evidence type="ECO:0000313" key="5">
    <source>
        <dbReference type="EMBL" id="NLR67791.1"/>
    </source>
</evidence>